<dbReference type="GeneID" id="9058749"/>
<dbReference type="RefSeq" id="XP_002780919.1">
    <property type="nucleotide sequence ID" value="XM_002780873.1"/>
</dbReference>
<dbReference type="InParanoid" id="C5KS23"/>
<dbReference type="EMBL" id="GG675955">
    <property type="protein sequence ID" value="EER12714.1"/>
    <property type="molecule type" value="Genomic_DNA"/>
</dbReference>
<organism evidence="2">
    <name type="scientific">Perkinsus marinus (strain ATCC 50983 / TXsc)</name>
    <dbReference type="NCBI Taxonomy" id="423536"/>
    <lineage>
        <taxon>Eukaryota</taxon>
        <taxon>Sar</taxon>
        <taxon>Alveolata</taxon>
        <taxon>Perkinsozoa</taxon>
        <taxon>Perkinsea</taxon>
        <taxon>Perkinsida</taxon>
        <taxon>Perkinsidae</taxon>
        <taxon>Perkinsus</taxon>
    </lineage>
</organism>
<protein>
    <submittedName>
        <fullName evidence="1">Uncharacterized protein</fullName>
    </submittedName>
</protein>
<gene>
    <name evidence="1" type="ORF">Pmar_PMAR025347</name>
</gene>
<sequence>MPSFALAYKYLLTVRTARATPTAEAVITIVANLKMSPIEQLLLTAPAGFAFTSNCLVATTTTVEEETGSLTGESTVTCPEVLSQSRPYWTMQGLAQQSDTGLEDIIGWGVDFTGFDITAMSHARFHYPRVVRANPRGSAVLGNSNMCIVREAELDRE</sequence>
<proteinExistence type="predicted"/>
<evidence type="ECO:0000313" key="2">
    <source>
        <dbReference type="Proteomes" id="UP000007800"/>
    </source>
</evidence>
<dbReference type="AlphaFoldDB" id="C5KS23"/>
<keyword evidence="2" id="KW-1185">Reference proteome</keyword>
<name>C5KS23_PERM5</name>
<accession>C5KS23</accession>
<dbReference type="Proteomes" id="UP000007800">
    <property type="component" value="Unassembled WGS sequence"/>
</dbReference>
<reference evidence="1 2" key="1">
    <citation type="submission" date="2008-07" db="EMBL/GenBank/DDBJ databases">
        <authorList>
            <person name="El-Sayed N."/>
            <person name="Caler E."/>
            <person name="Inman J."/>
            <person name="Amedeo P."/>
            <person name="Hass B."/>
            <person name="Wortman J."/>
        </authorList>
    </citation>
    <scope>NUCLEOTIDE SEQUENCE [LARGE SCALE GENOMIC DNA]</scope>
    <source>
        <strain evidence="2">ATCC 50983 / TXsc</strain>
    </source>
</reference>
<evidence type="ECO:0000313" key="1">
    <source>
        <dbReference type="EMBL" id="EER12714.1"/>
    </source>
</evidence>